<evidence type="ECO:0000313" key="3">
    <source>
        <dbReference type="Proteomes" id="UP000031258"/>
    </source>
</evidence>
<sequence>MRDIKCKVMLVDSGSELSYELAARFTNHYDGGQEHRRILKYNDNVIEFMIWCHPQFNYAFSNDRAIEGADSILVLDASKLIENHKKDFNLFCKIKRANSHYNADKKSIIIAVDCSINSVSEQSLQELKQEFQGVDIVKVNLRAAEGISELFEQIAEKNISIIDLQAQYKNIKQELIAIELRKLKLTLQLFLIKEIKKLGVNDRTKEYSELLNVECH</sequence>
<organism evidence="2 3">
    <name type="scientific">Candidatus Jidaibacter acanthamoebae</name>
    <dbReference type="NCBI Taxonomy" id="86105"/>
    <lineage>
        <taxon>Bacteria</taxon>
        <taxon>Pseudomonadati</taxon>
        <taxon>Pseudomonadota</taxon>
        <taxon>Alphaproteobacteria</taxon>
        <taxon>Rickettsiales</taxon>
        <taxon>Candidatus Midichloriaceae</taxon>
        <taxon>Candidatus Jidaibacter</taxon>
    </lineage>
</organism>
<accession>A0A0C1QGH7</accession>
<comment type="caution">
    <text evidence="2">The sequence shown here is derived from an EMBL/GenBank/DDBJ whole genome shotgun (WGS) entry which is preliminary data.</text>
</comment>
<dbReference type="RefSeq" id="WP_039457998.1">
    <property type="nucleotide sequence ID" value="NZ_JSWE01000165.1"/>
</dbReference>
<protein>
    <submittedName>
        <fullName evidence="2">Uncharacterized protein</fullName>
    </submittedName>
</protein>
<dbReference type="Proteomes" id="UP000031258">
    <property type="component" value="Unassembled WGS sequence"/>
</dbReference>
<gene>
    <name evidence="2" type="ORF">NF27_GS00010</name>
</gene>
<dbReference type="AlphaFoldDB" id="A0A0C1QGH7"/>
<evidence type="ECO:0000256" key="1">
    <source>
        <dbReference type="SAM" id="Coils"/>
    </source>
</evidence>
<keyword evidence="1" id="KW-0175">Coiled coil</keyword>
<evidence type="ECO:0000313" key="2">
    <source>
        <dbReference type="EMBL" id="KIE04669.1"/>
    </source>
</evidence>
<proteinExistence type="predicted"/>
<name>A0A0C1QGH7_9RICK</name>
<reference evidence="2 3" key="1">
    <citation type="submission" date="2014-11" db="EMBL/GenBank/DDBJ databases">
        <title>A Rickettsiales Symbiont of Amoebae With Ancient Features.</title>
        <authorList>
            <person name="Schulz F."/>
            <person name="Martijn J."/>
            <person name="Wascher F."/>
            <person name="Kostanjsek R."/>
            <person name="Ettema T.J."/>
            <person name="Horn M."/>
        </authorList>
    </citation>
    <scope>NUCLEOTIDE SEQUENCE [LARGE SCALE GENOMIC DNA]</scope>
    <source>
        <strain evidence="2 3">UWC36</strain>
    </source>
</reference>
<dbReference type="EMBL" id="JSWE01000165">
    <property type="protein sequence ID" value="KIE04669.1"/>
    <property type="molecule type" value="Genomic_DNA"/>
</dbReference>
<keyword evidence="3" id="KW-1185">Reference proteome</keyword>
<feature type="coiled-coil region" evidence="1">
    <location>
        <begin position="154"/>
        <end position="181"/>
    </location>
</feature>